<dbReference type="InterPro" id="IPR050708">
    <property type="entry name" value="T6SS_VgrG/RHS"/>
</dbReference>
<feature type="domain" description="DUF6531" evidence="3">
    <location>
        <begin position="394"/>
        <end position="464"/>
    </location>
</feature>
<feature type="domain" description="Teneurin-like YD-shell" evidence="4">
    <location>
        <begin position="1310"/>
        <end position="1389"/>
    </location>
</feature>
<accession>A0ABN3VAY8</accession>
<name>A0ABN3VAY8_9PSEU</name>
<dbReference type="EMBL" id="BAAAUX010000011">
    <property type="protein sequence ID" value="GAA2785677.1"/>
    <property type="molecule type" value="Genomic_DNA"/>
</dbReference>
<dbReference type="InterPro" id="IPR031325">
    <property type="entry name" value="RHS_repeat"/>
</dbReference>
<dbReference type="Gene3D" id="2.180.10.10">
    <property type="entry name" value="RHS repeat-associated core"/>
    <property type="match status" value="3"/>
</dbReference>
<dbReference type="RefSeq" id="WP_344679235.1">
    <property type="nucleotide sequence ID" value="NZ_BAAAUX010000011.1"/>
</dbReference>
<dbReference type="Pfam" id="PF20148">
    <property type="entry name" value="DUF6531"/>
    <property type="match status" value="1"/>
</dbReference>
<evidence type="ECO:0000256" key="2">
    <source>
        <dbReference type="SAM" id="MobiDB-lite"/>
    </source>
</evidence>
<dbReference type="InterPro" id="IPR006530">
    <property type="entry name" value="YD"/>
</dbReference>
<sequence length="1556" mass="167980">MGNPLVAEAEETKSFEGIPLLESVDDTKKAIEKGDWAGTVLGAVGTGLDAAVMAMDPIGSILAAGVGWLIEHVEPLTEALNALTGDDGEIKAHSKTWTNVANELGEINAEMANLVKNDTAGWTGKAGDAYRKRTEETATLIEAAKKAAEGAADGISKAGMAVSAVRTLVRDIIAELVGHLISWALQVLATAGIGMAWVLPQVVAAVAKVATQIADITGKLVKAMKALAPLLKSLGDSFGKAGDLLKKIKADNAPAPKPKPQPKPDTRSPDGKGPDPNSSQGSGGGKGPDPNTSQGADGGNGPAPNTSQSADGGNGPAPSTSQGAETPPPRSGDQPPPDQSRSATPEPGGGSTPPPRTGSQGSSGGGSQGKPNIRDNNRGPDKERTPDKNKNTCGDPIDVASGDVVLPQTDVELAGVLPLVLRRLHLSSYRAGWSFGSNWASTVDQRLEVDEAGVSFAGDDGTLLFYPHPAPESLPQAGPRKPLALTDEGYTITVAEEGWTLHFGSGSAVLPLRAITDRNGHRIEFDRDEAGVPTEIRHSGGYRIRVESADGLITALHLCGADGGADLPLVRFGYQGGRLAEVINASGVPLRFTYDDAGRITSWTDRNGTWYRYGYDHEGRVVRADGSGGFFSGTMSYEDGVTRWTNSLGQQTAYHLDERGRTVREVDPAGNEVRSEWDEFDRPLTRTDPLGRVMRYEYDEAGNLLAVSRPDGSQTRFEYNDRGLPVTVVAPDGTVSRQEYDERGNLTRVIDPAGAVTTYGYDEHGNLSTITDALGGVRTVETDAAGLPVSVTDATGATTRYERDGFGRTSVVVDPLGGVTRFGWTVDGAPAWRTLPDGTTEKWAYDGEGNLRTHVDPLGQVTRTEVTHFDLPIAEVRPNGTRLEFGYDTELRLTSVTNQQGLVWRYEYDTVGNLVRETDFNGRMVTYRHDAAGQLIERTNGEGETTRFTHDVFGNVVERRSGGKTSTFTYDALGRLVEATNPEAQVAFRRDPAGRVLAETVNGRTIASVYDPLGRRVRRRTPSGAESVWDYDASSRPVALHTAGRTLRFDYDSAGNEIQRHLGSDAVLSQSWDANHKLLSQTLTGAAGGRVQERSYTYRADGFLSAMDDRLTGPRTFDLDRTGRVTAVSGSGWTERYAYDAAGNIANASWPTPSGADVDEIGDREYSGTLIRRAGKVRYEHDAQGRVVLRQRKRLSQRPETWRYLWDADDQLSEVLTPDGARWRYRYDPLGRRIAKQRLTPDGSRILEQVEFVWDGLVMAEQAHTDGLPNGPGLGDARVTVWDYEPGTSRPLTQTERSPLSNAPQQWIDEQFYSIVTDLVGTPTELIDDKGDIAWFHRTTLWGATIDQSGGGAGTPLRFPGQYHDPETGFNYNFHRHYDPVSGRYSSADPIGLEGGTNPHQYVPNPHTWLDPLGLTPTQCIKERIAEDSRLRADIYHGMVDDEWTRNRSTYAIISALDQGGNSRTVVGASSVGFNQRQLDLARRVGDDVAPGSGHAEMNALAYIRSQGWSPQAGGASRNVCVDCGRSLFQNGGAELRGPEHIYGKGTGERLFTWGP</sequence>
<feature type="domain" description="Teneurin-like YD-shell" evidence="4">
    <location>
        <begin position="882"/>
        <end position="1011"/>
    </location>
</feature>
<dbReference type="SUPFAM" id="SSF140453">
    <property type="entry name" value="EsxAB dimer-like"/>
    <property type="match status" value="1"/>
</dbReference>
<dbReference type="InterPro" id="IPR056823">
    <property type="entry name" value="TEN-like_YD-shell"/>
</dbReference>
<feature type="compositionally biased region" description="Pro residues" evidence="2">
    <location>
        <begin position="326"/>
        <end position="338"/>
    </location>
</feature>
<dbReference type="NCBIfam" id="TIGR01643">
    <property type="entry name" value="YD_repeat_2x"/>
    <property type="match status" value="11"/>
</dbReference>
<protein>
    <submittedName>
        <fullName evidence="5">RHS repeat-associated core domain-containing protein</fullName>
    </submittedName>
</protein>
<dbReference type="Gene3D" id="1.20.1260.20">
    <property type="entry name" value="PPE superfamily"/>
    <property type="match status" value="1"/>
</dbReference>
<feature type="compositionally biased region" description="Basic and acidic residues" evidence="2">
    <location>
        <begin position="372"/>
        <end position="390"/>
    </location>
</feature>
<evidence type="ECO:0000313" key="5">
    <source>
        <dbReference type="EMBL" id="GAA2785677.1"/>
    </source>
</evidence>
<dbReference type="InterPro" id="IPR038332">
    <property type="entry name" value="PPE_sf"/>
</dbReference>
<evidence type="ECO:0000256" key="1">
    <source>
        <dbReference type="ARBA" id="ARBA00022737"/>
    </source>
</evidence>
<keyword evidence="6" id="KW-1185">Reference proteome</keyword>
<dbReference type="PANTHER" id="PTHR32305:SF15">
    <property type="entry name" value="PROTEIN RHSA-RELATED"/>
    <property type="match status" value="1"/>
</dbReference>
<dbReference type="InterPro" id="IPR045351">
    <property type="entry name" value="DUF6531"/>
</dbReference>
<dbReference type="InterPro" id="IPR022385">
    <property type="entry name" value="Rhs_assc_core"/>
</dbReference>
<feature type="compositionally biased region" description="Basic and acidic residues" evidence="2">
    <location>
        <begin position="262"/>
        <end position="273"/>
    </location>
</feature>
<reference evidence="5 6" key="1">
    <citation type="journal article" date="2019" name="Int. J. Syst. Evol. Microbiol.">
        <title>The Global Catalogue of Microorganisms (GCM) 10K type strain sequencing project: providing services to taxonomists for standard genome sequencing and annotation.</title>
        <authorList>
            <consortium name="The Broad Institute Genomics Platform"/>
            <consortium name="The Broad Institute Genome Sequencing Center for Infectious Disease"/>
            <person name="Wu L."/>
            <person name="Ma J."/>
        </authorList>
    </citation>
    <scope>NUCLEOTIDE SEQUENCE [LARGE SCALE GENOMIC DNA]</scope>
    <source>
        <strain evidence="5 6">JCM 9383</strain>
    </source>
</reference>
<keyword evidence="1" id="KW-0677">Repeat</keyword>
<dbReference type="InterPro" id="IPR036689">
    <property type="entry name" value="ESAT-6-like_sf"/>
</dbReference>
<dbReference type="NCBIfam" id="TIGR03696">
    <property type="entry name" value="Rhs_assc_core"/>
    <property type="match status" value="1"/>
</dbReference>
<evidence type="ECO:0000313" key="6">
    <source>
        <dbReference type="Proteomes" id="UP001500979"/>
    </source>
</evidence>
<proteinExistence type="predicted"/>
<dbReference type="Proteomes" id="UP001500979">
    <property type="component" value="Unassembled WGS sequence"/>
</dbReference>
<feature type="region of interest" description="Disordered" evidence="2">
    <location>
        <begin position="249"/>
        <end position="396"/>
    </location>
</feature>
<evidence type="ECO:0000259" key="4">
    <source>
        <dbReference type="Pfam" id="PF25023"/>
    </source>
</evidence>
<comment type="caution">
    <text evidence="5">The sequence shown here is derived from an EMBL/GenBank/DDBJ whole genome shotgun (WGS) entry which is preliminary data.</text>
</comment>
<feature type="compositionally biased region" description="Polar residues" evidence="2">
    <location>
        <begin position="303"/>
        <end position="324"/>
    </location>
</feature>
<organism evidence="5 6">
    <name type="scientific">Saccharopolyspora taberi</name>
    <dbReference type="NCBI Taxonomy" id="60895"/>
    <lineage>
        <taxon>Bacteria</taxon>
        <taxon>Bacillati</taxon>
        <taxon>Actinomycetota</taxon>
        <taxon>Actinomycetes</taxon>
        <taxon>Pseudonocardiales</taxon>
        <taxon>Pseudonocardiaceae</taxon>
        <taxon>Saccharopolyspora</taxon>
    </lineage>
</organism>
<gene>
    <name evidence="5" type="ORF">GCM10010470_19830</name>
</gene>
<dbReference type="Pfam" id="PF05593">
    <property type="entry name" value="RHS_repeat"/>
    <property type="match status" value="6"/>
</dbReference>
<dbReference type="Pfam" id="PF25023">
    <property type="entry name" value="TEN_YD-shell"/>
    <property type="match status" value="2"/>
</dbReference>
<dbReference type="PANTHER" id="PTHR32305">
    <property type="match status" value="1"/>
</dbReference>
<evidence type="ECO:0000259" key="3">
    <source>
        <dbReference type="Pfam" id="PF20148"/>
    </source>
</evidence>